<dbReference type="PROSITE" id="PS00136">
    <property type="entry name" value="SUBTILASE_ASP"/>
    <property type="match status" value="1"/>
</dbReference>
<dbReference type="InterPro" id="IPR050131">
    <property type="entry name" value="Peptidase_S8_subtilisin-like"/>
</dbReference>
<feature type="active site" description="Charge relay system" evidence="5">
    <location>
        <position position="169"/>
    </location>
</feature>
<evidence type="ECO:0000256" key="4">
    <source>
        <dbReference type="ARBA" id="ARBA00022825"/>
    </source>
</evidence>
<dbReference type="SUPFAM" id="SSF52743">
    <property type="entry name" value="Subtilisin-like"/>
    <property type="match status" value="1"/>
</dbReference>
<dbReference type="InterPro" id="IPR023828">
    <property type="entry name" value="Peptidase_S8_Ser-AS"/>
</dbReference>
<dbReference type="RefSeq" id="WP_129821560.1">
    <property type="nucleotide sequence ID" value="NZ_JADMNR010000012.1"/>
</dbReference>
<dbReference type="PROSITE" id="PS51892">
    <property type="entry name" value="SUBTILASE"/>
    <property type="match status" value="1"/>
</dbReference>
<dbReference type="PROSITE" id="PS00138">
    <property type="entry name" value="SUBTILASE_SER"/>
    <property type="match status" value="1"/>
</dbReference>
<protein>
    <submittedName>
        <fullName evidence="7">S8 family serine peptidase</fullName>
    </submittedName>
</protein>
<dbReference type="InterPro" id="IPR003343">
    <property type="entry name" value="Big_2"/>
</dbReference>
<evidence type="ECO:0000256" key="1">
    <source>
        <dbReference type="ARBA" id="ARBA00011073"/>
    </source>
</evidence>
<dbReference type="SMART" id="SM00635">
    <property type="entry name" value="BID_2"/>
    <property type="match status" value="1"/>
</dbReference>
<dbReference type="EMBL" id="WMQV01000009">
    <property type="protein sequence ID" value="MTL94041.1"/>
    <property type="molecule type" value="Genomic_DNA"/>
</dbReference>
<evidence type="ECO:0000256" key="3">
    <source>
        <dbReference type="ARBA" id="ARBA00022801"/>
    </source>
</evidence>
<feature type="active site" description="Charge relay system" evidence="5">
    <location>
        <position position="319"/>
    </location>
</feature>
<dbReference type="InterPro" id="IPR000209">
    <property type="entry name" value="Peptidase_S8/S53_dom"/>
</dbReference>
<dbReference type="Gene3D" id="2.60.40.1080">
    <property type="match status" value="1"/>
</dbReference>
<dbReference type="SUPFAM" id="SSF49373">
    <property type="entry name" value="Invasin/intimin cell-adhesion fragments"/>
    <property type="match status" value="1"/>
</dbReference>
<dbReference type="GO" id="GO:0006508">
    <property type="term" value="P:proteolysis"/>
    <property type="evidence" value="ECO:0007669"/>
    <property type="project" value="UniProtKB-KW"/>
</dbReference>
<evidence type="ECO:0000256" key="5">
    <source>
        <dbReference type="PROSITE-ProRule" id="PRU01240"/>
    </source>
</evidence>
<dbReference type="PRINTS" id="PR00723">
    <property type="entry name" value="SUBTILISIN"/>
</dbReference>
<proteinExistence type="inferred from homology"/>
<dbReference type="InterPro" id="IPR023827">
    <property type="entry name" value="Peptidase_S8_Asp-AS"/>
</dbReference>
<dbReference type="Gene3D" id="3.40.50.200">
    <property type="entry name" value="Peptidase S8/S53 domain"/>
    <property type="match status" value="1"/>
</dbReference>
<dbReference type="Pfam" id="PF00082">
    <property type="entry name" value="Peptidase_S8"/>
    <property type="match status" value="1"/>
</dbReference>
<evidence type="ECO:0000313" key="7">
    <source>
        <dbReference type="EMBL" id="MTL94041.1"/>
    </source>
</evidence>
<keyword evidence="4 5" id="KW-0720">Serine protease</keyword>
<dbReference type="InterPro" id="IPR008964">
    <property type="entry name" value="Invasin/intimin_cell_adhesion"/>
</dbReference>
<dbReference type="GO" id="GO:0004252">
    <property type="term" value="F:serine-type endopeptidase activity"/>
    <property type="evidence" value="ECO:0007669"/>
    <property type="project" value="UniProtKB-UniRule"/>
</dbReference>
<organism evidence="7">
    <name type="scientific">Turicibacter sanguinis</name>
    <dbReference type="NCBI Taxonomy" id="154288"/>
    <lineage>
        <taxon>Bacteria</taxon>
        <taxon>Bacillati</taxon>
        <taxon>Bacillota</taxon>
        <taxon>Erysipelotrichia</taxon>
        <taxon>Erysipelotrichales</taxon>
        <taxon>Turicibacteraceae</taxon>
        <taxon>Turicibacter</taxon>
    </lineage>
</organism>
<dbReference type="InterPro" id="IPR015500">
    <property type="entry name" value="Peptidase_S8_subtilisin-rel"/>
</dbReference>
<reference evidence="7" key="1">
    <citation type="journal article" date="2019" name="Nat. Med.">
        <title>A library of human gut bacterial isolates paired with longitudinal multiomics data enables mechanistic microbiome research.</title>
        <authorList>
            <person name="Poyet M."/>
            <person name="Groussin M."/>
            <person name="Gibbons S.M."/>
            <person name="Avila-Pacheco J."/>
            <person name="Jiang X."/>
            <person name="Kearney S.M."/>
            <person name="Perrotta A.R."/>
            <person name="Berdy B."/>
            <person name="Zhao S."/>
            <person name="Lieberman T.D."/>
            <person name="Swanson P.K."/>
            <person name="Smith M."/>
            <person name="Roesemann S."/>
            <person name="Alexander J.E."/>
            <person name="Rich S.A."/>
            <person name="Livny J."/>
            <person name="Vlamakis H."/>
            <person name="Clish C."/>
            <person name="Bullock K."/>
            <person name="Deik A."/>
            <person name="Scott J."/>
            <person name="Pierce K.A."/>
            <person name="Xavier R.J."/>
            <person name="Alm E.J."/>
        </authorList>
    </citation>
    <scope>NUCLEOTIDE SEQUENCE</scope>
    <source>
        <strain evidence="7">BIOML-A179</strain>
    </source>
</reference>
<accession>A0A6G2CMC2</accession>
<name>A0A6G2CMC2_9FIRM</name>
<feature type="active site" description="Charge relay system" evidence="5">
    <location>
        <position position="133"/>
    </location>
</feature>
<comment type="caution">
    <text evidence="7">The sequence shown here is derived from an EMBL/GenBank/DDBJ whole genome shotgun (WGS) entry which is preliminary data.</text>
</comment>
<evidence type="ECO:0000256" key="2">
    <source>
        <dbReference type="ARBA" id="ARBA00022670"/>
    </source>
</evidence>
<dbReference type="AlphaFoldDB" id="A0A6G2CMC2"/>
<keyword evidence="2 5" id="KW-0645">Protease</keyword>
<comment type="similarity">
    <text evidence="1 5 6">Belongs to the peptidase S8 family.</text>
</comment>
<keyword evidence="3 5" id="KW-0378">Hydrolase</keyword>
<gene>
    <name evidence="7" type="ORF">GMA64_05845</name>
</gene>
<dbReference type="InterPro" id="IPR036852">
    <property type="entry name" value="Peptidase_S8/S53_dom_sf"/>
</dbReference>
<dbReference type="PANTHER" id="PTHR43806:SF11">
    <property type="entry name" value="CEREVISIN-RELATED"/>
    <property type="match status" value="1"/>
</dbReference>
<dbReference type="PANTHER" id="PTHR43806">
    <property type="entry name" value="PEPTIDASE S8"/>
    <property type="match status" value="1"/>
</dbReference>
<sequence>MKLTKYILLILGFILISECEVLAHHLSFDSQRLIVKSNEPLEYDEFRILEEDLFVISFDSISQTEEAYERLLTTPGVEWVEPDLELSLNVMDTQTITSWSDEFWGMDYLGINSYRDYLIQEEKDDELVVAVIDTGIDPTHPLFENKLSDFGYNFVNRDEDPFDDSYNSHGTHVAGIISKATAGLDNIKLLPLKVLDSRGKGTVSALVESVKYAKEAEVDIINLSLGLYPYYHSKALEMAILEAITSGITVVIASGNDNIDTMNSCPSHLEDAIIVSAMDSSLQKAVFSNYGAHVDVVAPGVDIYSTVAGGGFGYLDGTSMAAPHISAMAALLKLNNPTLMPHDIEEILIEIADDLGEVGWDPYFGYGVPILSKLLPGRALTGIVLEVDTLDLKVGERMNLNVLFIPTHATITENLSWSSSNESVVMVNDGELIAKQVGKAVIEVRTGTHVASCEVTVEESQIELQSKELSEKISVTEQSAIKEESHNDYSILPVEPIEEEIQRNQQPISKTIIVEEVEQLEDEEPQLVTAFEMIEEVESVSQRTFEKDTTNKVKVGRTFWLFAFLCTGMVVLYKRKQ</sequence>
<evidence type="ECO:0000256" key="6">
    <source>
        <dbReference type="RuleBase" id="RU003355"/>
    </source>
</evidence>